<evidence type="ECO:0000256" key="2">
    <source>
        <dbReference type="SAM" id="SignalP"/>
    </source>
</evidence>
<dbReference type="EMBL" id="PPTX01000027">
    <property type="protein sequence ID" value="RDB75601.1"/>
    <property type="molecule type" value="Genomic_DNA"/>
</dbReference>
<feature type="chain" id="PRO_5044389246" evidence="2">
    <location>
        <begin position="38"/>
        <end position="382"/>
    </location>
</feature>
<comment type="caution">
    <text evidence="3">The sequence shown here is derived from an EMBL/GenBank/DDBJ whole genome shotgun (WGS) entry which is preliminary data.</text>
</comment>
<reference evidence="5 6" key="1">
    <citation type="journal article" date="2018" name="Elife">
        <title>Discovery and characterization of a prevalent human gut bacterial enzyme sufficient for the inactivation of a family of plant toxins.</title>
        <authorList>
            <person name="Koppel N."/>
            <person name="Bisanz J.E."/>
            <person name="Pandelia M.E."/>
            <person name="Turnbaugh P.J."/>
            <person name="Balskus E.P."/>
        </authorList>
    </citation>
    <scope>NUCLEOTIDE SEQUENCE [LARGE SCALE GENOMIC DNA]</scope>
    <source>
        <strain evidence="4 6">16A</strain>
        <strain evidence="3 5">MR1 #12</strain>
    </source>
</reference>
<protein>
    <submittedName>
        <fullName evidence="3">Uncharacterized protein</fullName>
    </submittedName>
</protein>
<proteinExistence type="predicted"/>
<name>A0A369NDP0_EGGLN</name>
<organism evidence="3 5">
    <name type="scientific">Eggerthella lenta</name>
    <name type="common">Eubacterium lentum</name>
    <dbReference type="NCBI Taxonomy" id="84112"/>
    <lineage>
        <taxon>Bacteria</taxon>
        <taxon>Bacillati</taxon>
        <taxon>Actinomycetota</taxon>
        <taxon>Coriobacteriia</taxon>
        <taxon>Eggerthellales</taxon>
        <taxon>Eggerthellaceae</taxon>
        <taxon>Eggerthella</taxon>
    </lineage>
</organism>
<evidence type="ECO:0000313" key="4">
    <source>
        <dbReference type="EMBL" id="RDC35080.1"/>
    </source>
</evidence>
<keyword evidence="2" id="KW-0732">Signal</keyword>
<sequence>MATQEKPVSNQLLKTAAALASILLAASLASPPAAALAAGDGDRIVKTFTYMEASGMPEGLVPSSIEFGGNAYKLEKQGEPYVDESYERQTAELEHDTTVEAGVLDVSYAIASMPATMDASTIDPLYEGDLPLDSVEQIPVYQLRTRQVDRPVDYPGLPTNDVDATIPAYADFTVTSGDGPDTTTTKTLALSDVEFEVTATDDLGLPVSYTAHANYRGTEDYLETIAYTVIGHYKGIATEKDRRMALDVTYYHEVPEPAPAPEPEPEQPFDVIPYVVGAGATGAVLIAVAVVWRRRARITKTFDDGSVVVLARVKAVKTGDGAWSVRVPDRLERGPKELRPTQRMMRFPSIAITRDGMVLRESAPVKVMQFDDGGGEAKLQEE</sequence>
<feature type="signal peptide" evidence="2">
    <location>
        <begin position="1"/>
        <end position="37"/>
    </location>
</feature>
<keyword evidence="1" id="KW-0472">Membrane</keyword>
<dbReference type="AlphaFoldDB" id="A0A369NDP0"/>
<feature type="transmembrane region" description="Helical" evidence="1">
    <location>
        <begin position="271"/>
        <end position="292"/>
    </location>
</feature>
<accession>A0A369NDP0</accession>
<keyword evidence="1" id="KW-0812">Transmembrane</keyword>
<evidence type="ECO:0000256" key="1">
    <source>
        <dbReference type="SAM" id="Phobius"/>
    </source>
</evidence>
<keyword evidence="1" id="KW-1133">Transmembrane helix</keyword>
<gene>
    <name evidence="4" type="ORF">C1853_13335</name>
    <name evidence="3" type="ORF">C1872_13770</name>
</gene>
<dbReference type="RefSeq" id="WP_015539647.1">
    <property type="nucleotide sequence ID" value="NZ_CABMOO010000023.1"/>
</dbReference>
<dbReference type="Proteomes" id="UP000253915">
    <property type="component" value="Unassembled WGS sequence"/>
</dbReference>
<dbReference type="EMBL" id="PPUQ01000024">
    <property type="protein sequence ID" value="RDC35080.1"/>
    <property type="molecule type" value="Genomic_DNA"/>
</dbReference>
<evidence type="ECO:0000313" key="3">
    <source>
        <dbReference type="EMBL" id="RDB75601.1"/>
    </source>
</evidence>
<dbReference type="Proteomes" id="UP000253752">
    <property type="component" value="Unassembled WGS sequence"/>
</dbReference>
<evidence type="ECO:0000313" key="5">
    <source>
        <dbReference type="Proteomes" id="UP000253752"/>
    </source>
</evidence>
<evidence type="ECO:0000313" key="6">
    <source>
        <dbReference type="Proteomes" id="UP000253915"/>
    </source>
</evidence>